<evidence type="ECO:0000313" key="1">
    <source>
        <dbReference type="EMBL" id="PAV70349.1"/>
    </source>
</evidence>
<reference evidence="1 2" key="1">
    <citation type="journal article" date="2017" name="Curr. Biol.">
        <title>Genome architecture and evolution of a unichromosomal asexual nematode.</title>
        <authorList>
            <person name="Fradin H."/>
            <person name="Zegar C."/>
            <person name="Gutwein M."/>
            <person name="Lucas J."/>
            <person name="Kovtun M."/>
            <person name="Corcoran D."/>
            <person name="Baugh L.R."/>
            <person name="Kiontke K."/>
            <person name="Gunsalus K."/>
            <person name="Fitch D.H."/>
            <person name="Piano F."/>
        </authorList>
    </citation>
    <scope>NUCLEOTIDE SEQUENCE [LARGE SCALE GENOMIC DNA]</scope>
    <source>
        <strain evidence="1">PF1309</strain>
    </source>
</reference>
<dbReference type="Proteomes" id="UP000218231">
    <property type="component" value="Unassembled WGS sequence"/>
</dbReference>
<dbReference type="AlphaFoldDB" id="A0A2A2K972"/>
<dbReference type="EMBL" id="LIAE01009286">
    <property type="protein sequence ID" value="PAV70349.1"/>
    <property type="molecule type" value="Genomic_DNA"/>
</dbReference>
<evidence type="ECO:0000313" key="2">
    <source>
        <dbReference type="Proteomes" id="UP000218231"/>
    </source>
</evidence>
<sequence>MHAASSPRLVIRKYTIRPITAKASSAPPGPDWAIVAPEDTNRPVPIEPPMAIMFSCTHPTELPIFTEGNRRHFALLYCRFVIAAKNTDTWRPDIGFWGEPFKRRACYGGFLVAGSQPSSG</sequence>
<organism evidence="1 2">
    <name type="scientific">Diploscapter pachys</name>
    <dbReference type="NCBI Taxonomy" id="2018661"/>
    <lineage>
        <taxon>Eukaryota</taxon>
        <taxon>Metazoa</taxon>
        <taxon>Ecdysozoa</taxon>
        <taxon>Nematoda</taxon>
        <taxon>Chromadorea</taxon>
        <taxon>Rhabditida</taxon>
        <taxon>Rhabditina</taxon>
        <taxon>Rhabditomorpha</taxon>
        <taxon>Rhabditoidea</taxon>
        <taxon>Rhabditidae</taxon>
        <taxon>Diploscapter</taxon>
    </lineage>
</organism>
<keyword evidence="2" id="KW-1185">Reference proteome</keyword>
<protein>
    <submittedName>
        <fullName evidence="1">Uncharacterized protein</fullName>
    </submittedName>
</protein>
<proteinExistence type="predicted"/>
<accession>A0A2A2K972</accession>
<comment type="caution">
    <text evidence="1">The sequence shown here is derived from an EMBL/GenBank/DDBJ whole genome shotgun (WGS) entry which is preliminary data.</text>
</comment>
<name>A0A2A2K972_9BILA</name>
<gene>
    <name evidence="1" type="ORF">WR25_02890</name>
</gene>